<keyword evidence="2" id="KW-1185">Reference proteome</keyword>
<dbReference type="InterPro" id="IPR032567">
    <property type="entry name" value="RTL1-rel"/>
</dbReference>
<feature type="non-terminal residue" evidence="1">
    <location>
        <position position="111"/>
    </location>
</feature>
<comment type="caution">
    <text evidence="1">The sequence shown here is derived from an EMBL/GenBank/DDBJ whole genome shotgun (WGS) entry which is preliminary data.</text>
</comment>
<evidence type="ECO:0000313" key="1">
    <source>
        <dbReference type="EMBL" id="MCI43935.1"/>
    </source>
</evidence>
<keyword evidence="1" id="KW-0548">Nucleotidyltransferase</keyword>
<dbReference type="InterPro" id="IPR043502">
    <property type="entry name" value="DNA/RNA_pol_sf"/>
</dbReference>
<dbReference type="EMBL" id="LXQA010323948">
    <property type="protein sequence ID" value="MCI43935.1"/>
    <property type="molecule type" value="Genomic_DNA"/>
</dbReference>
<dbReference type="Proteomes" id="UP000265520">
    <property type="component" value="Unassembled WGS sequence"/>
</dbReference>
<proteinExistence type="predicted"/>
<protein>
    <submittedName>
        <fullName evidence="1">RNA-directed DNA polymerase (Reverse transcriptase)</fullName>
    </submittedName>
</protein>
<dbReference type="PANTHER" id="PTHR15503:SF45">
    <property type="entry name" value="RNA-DIRECTED DNA POLYMERASE HOMOLOG"/>
    <property type="match status" value="1"/>
</dbReference>
<feature type="non-terminal residue" evidence="1">
    <location>
        <position position="1"/>
    </location>
</feature>
<keyword evidence="1" id="KW-0695">RNA-directed DNA polymerase</keyword>
<keyword evidence="1" id="KW-0808">Transferase</keyword>
<dbReference type="SUPFAM" id="SSF56672">
    <property type="entry name" value="DNA/RNA polymerases"/>
    <property type="match status" value="1"/>
</dbReference>
<dbReference type="PANTHER" id="PTHR15503">
    <property type="entry name" value="LDOC1 RELATED"/>
    <property type="match status" value="1"/>
</dbReference>
<sequence>EVRESLSEHAEVFAMFASLKLESGVKMEELPVVCEFPDVFPGDVSDLPPEREVEFTIDLVPGTSPISMAPYRMSVSELKELKKQLEELLEEKFIRPSVSPWGAPVLLVKKK</sequence>
<organism evidence="1 2">
    <name type="scientific">Trifolium medium</name>
    <dbReference type="NCBI Taxonomy" id="97028"/>
    <lineage>
        <taxon>Eukaryota</taxon>
        <taxon>Viridiplantae</taxon>
        <taxon>Streptophyta</taxon>
        <taxon>Embryophyta</taxon>
        <taxon>Tracheophyta</taxon>
        <taxon>Spermatophyta</taxon>
        <taxon>Magnoliopsida</taxon>
        <taxon>eudicotyledons</taxon>
        <taxon>Gunneridae</taxon>
        <taxon>Pentapetalae</taxon>
        <taxon>rosids</taxon>
        <taxon>fabids</taxon>
        <taxon>Fabales</taxon>
        <taxon>Fabaceae</taxon>
        <taxon>Papilionoideae</taxon>
        <taxon>50 kb inversion clade</taxon>
        <taxon>NPAAA clade</taxon>
        <taxon>Hologalegina</taxon>
        <taxon>IRL clade</taxon>
        <taxon>Trifolieae</taxon>
        <taxon>Trifolium</taxon>
    </lineage>
</organism>
<dbReference type="AlphaFoldDB" id="A0A392S7R7"/>
<accession>A0A392S7R7</accession>
<name>A0A392S7R7_9FABA</name>
<dbReference type="GO" id="GO:0003964">
    <property type="term" value="F:RNA-directed DNA polymerase activity"/>
    <property type="evidence" value="ECO:0007669"/>
    <property type="project" value="UniProtKB-KW"/>
</dbReference>
<dbReference type="Gene3D" id="3.10.10.10">
    <property type="entry name" value="HIV Type 1 Reverse Transcriptase, subunit A, domain 1"/>
    <property type="match status" value="1"/>
</dbReference>
<evidence type="ECO:0000313" key="2">
    <source>
        <dbReference type="Proteomes" id="UP000265520"/>
    </source>
</evidence>
<reference evidence="1 2" key="1">
    <citation type="journal article" date="2018" name="Front. Plant Sci.">
        <title>Red Clover (Trifolium pratense) and Zigzag Clover (T. medium) - A Picture of Genomic Similarities and Differences.</title>
        <authorList>
            <person name="Dluhosova J."/>
            <person name="Istvanek J."/>
            <person name="Nedelnik J."/>
            <person name="Repkova J."/>
        </authorList>
    </citation>
    <scope>NUCLEOTIDE SEQUENCE [LARGE SCALE GENOMIC DNA]</scope>
    <source>
        <strain evidence="2">cv. 10/8</strain>
        <tissue evidence="1">Leaf</tissue>
    </source>
</reference>